<gene>
    <name evidence="2" type="ORF">BKA15_001251</name>
</gene>
<dbReference type="Gene3D" id="3.40.50.150">
    <property type="entry name" value="Vaccinia Virus protein VP39"/>
    <property type="match status" value="1"/>
</dbReference>
<dbReference type="AlphaFoldDB" id="A0A7Y9I462"/>
<comment type="caution">
    <text evidence="2">The sequence shown here is derived from an EMBL/GenBank/DDBJ whole genome shotgun (WGS) entry which is preliminary data.</text>
</comment>
<dbReference type="Proteomes" id="UP000569914">
    <property type="component" value="Unassembled WGS sequence"/>
</dbReference>
<dbReference type="EC" id="2.1.1.186" evidence="2"/>
<keyword evidence="3" id="KW-1185">Reference proteome</keyword>
<dbReference type="RefSeq" id="WP_179749014.1">
    <property type="nucleotide sequence ID" value="NZ_JACCBU010000001.1"/>
</dbReference>
<organism evidence="2 3">
    <name type="scientific">Microlunatus parietis</name>
    <dbReference type="NCBI Taxonomy" id="682979"/>
    <lineage>
        <taxon>Bacteria</taxon>
        <taxon>Bacillati</taxon>
        <taxon>Actinomycetota</taxon>
        <taxon>Actinomycetes</taxon>
        <taxon>Propionibacteriales</taxon>
        <taxon>Propionibacteriaceae</taxon>
        <taxon>Microlunatus</taxon>
    </lineage>
</organism>
<reference evidence="2 3" key="1">
    <citation type="submission" date="2020-07" db="EMBL/GenBank/DDBJ databases">
        <title>Sequencing the genomes of 1000 actinobacteria strains.</title>
        <authorList>
            <person name="Klenk H.-P."/>
        </authorList>
    </citation>
    <scope>NUCLEOTIDE SEQUENCE [LARGE SCALE GENOMIC DNA]</scope>
    <source>
        <strain evidence="2 3">DSM 22083</strain>
    </source>
</reference>
<name>A0A7Y9I462_9ACTN</name>
<dbReference type="Pfam" id="PF01728">
    <property type="entry name" value="FtsJ"/>
    <property type="match status" value="1"/>
</dbReference>
<dbReference type="EMBL" id="JACCBU010000001">
    <property type="protein sequence ID" value="NYE69922.1"/>
    <property type="molecule type" value="Genomic_DNA"/>
</dbReference>
<protein>
    <submittedName>
        <fullName evidence="2">23S rRNA (Cytidine2498-2'-O)-methyltransferase</fullName>
        <ecNumber evidence="2">2.1.1.186</ecNumber>
    </submittedName>
</protein>
<keyword evidence="2" id="KW-0808">Transferase</keyword>
<dbReference type="SUPFAM" id="SSF53335">
    <property type="entry name" value="S-adenosyl-L-methionine-dependent methyltransferases"/>
    <property type="match status" value="1"/>
</dbReference>
<dbReference type="InterPro" id="IPR029063">
    <property type="entry name" value="SAM-dependent_MTases_sf"/>
</dbReference>
<dbReference type="GO" id="GO:0008168">
    <property type="term" value="F:methyltransferase activity"/>
    <property type="evidence" value="ECO:0007669"/>
    <property type="project" value="UniProtKB-KW"/>
</dbReference>
<evidence type="ECO:0000313" key="3">
    <source>
        <dbReference type="Proteomes" id="UP000569914"/>
    </source>
</evidence>
<dbReference type="InterPro" id="IPR002877">
    <property type="entry name" value="RNA_MeTrfase_FtsJ_dom"/>
</dbReference>
<dbReference type="CDD" id="cd02440">
    <property type="entry name" value="AdoMet_MTases"/>
    <property type="match status" value="1"/>
</dbReference>
<accession>A0A7Y9I462</accession>
<feature type="domain" description="Ribosomal RNA methyltransferase FtsJ" evidence="1">
    <location>
        <begin position="176"/>
        <end position="263"/>
    </location>
</feature>
<proteinExistence type="predicted"/>
<dbReference type="PANTHER" id="PTHR37524:SF2">
    <property type="entry name" value="RIBOSOMAL RNA METHYLTRANSFERASE FTSJ DOMAIN-CONTAINING PROTEIN"/>
    <property type="match status" value="1"/>
</dbReference>
<sequence length="334" mass="36585">MTADVLFSAADRYYRFAVQELKRSLPVVDHVAVGDDAGLIRLDGAGLAEVAAAARSGELRFVRHLVKAAAQLPTGEADDPAMIIELAASAAPANGPIALQVWASGRSRHRPEAVRAAIADRLTADGHEVHRAGCETVLAVCLGERRVVVGRTRTADALADWPGGRVRLADSPHQISRAEHKLEELFSLLPLTISGDALDLGASPGGWSRILLEYGARRVHGVDPGEPAPSLARRPDLNWHRTTAGEFIRRTQRTFQVIVNDMRMDPLQSVRTMIMAARLQRPGDLIIITLKITTHRPVEAIDRALEDLGESYKIIFARQLHHNRNEVTVVGRRR</sequence>
<dbReference type="GO" id="GO:0032259">
    <property type="term" value="P:methylation"/>
    <property type="evidence" value="ECO:0007669"/>
    <property type="project" value="UniProtKB-KW"/>
</dbReference>
<evidence type="ECO:0000259" key="1">
    <source>
        <dbReference type="Pfam" id="PF01728"/>
    </source>
</evidence>
<dbReference type="PANTHER" id="PTHR37524">
    <property type="entry name" value="RIBOSOMAL RNA LARGE SUBUNIT METHYLTRANSFERASE M"/>
    <property type="match status" value="1"/>
</dbReference>
<evidence type="ECO:0000313" key="2">
    <source>
        <dbReference type="EMBL" id="NYE69922.1"/>
    </source>
</evidence>
<keyword evidence="2" id="KW-0489">Methyltransferase</keyword>